<evidence type="ECO:0000313" key="3">
    <source>
        <dbReference type="Proteomes" id="UP001500994"/>
    </source>
</evidence>
<dbReference type="Pfam" id="PF11716">
    <property type="entry name" value="MDMPI_N"/>
    <property type="match status" value="1"/>
</dbReference>
<protein>
    <submittedName>
        <fullName evidence="2">Maleylpyruvate isomerase family mycothiol-dependent enzyme</fullName>
    </submittedName>
</protein>
<dbReference type="InterPro" id="IPR017517">
    <property type="entry name" value="Maleyloyr_isom"/>
</dbReference>
<dbReference type="InterPro" id="IPR036527">
    <property type="entry name" value="SCP2_sterol-bd_dom_sf"/>
</dbReference>
<dbReference type="Gene3D" id="3.30.1050.20">
    <property type="match status" value="1"/>
</dbReference>
<dbReference type="InterPro" id="IPR024344">
    <property type="entry name" value="MDMPI_metal-binding"/>
</dbReference>
<dbReference type="Proteomes" id="UP001500994">
    <property type="component" value="Unassembled WGS sequence"/>
</dbReference>
<dbReference type="NCBIfam" id="TIGR03083">
    <property type="entry name" value="maleylpyruvate isomerase family mycothiol-dependent enzyme"/>
    <property type="match status" value="1"/>
</dbReference>
<feature type="domain" description="Mycothiol-dependent maleylpyruvate isomerase metal-binding" evidence="1">
    <location>
        <begin position="14"/>
        <end position="150"/>
    </location>
</feature>
<accession>A0ABP6EQN2</accession>
<gene>
    <name evidence="2" type="ORF">GCM10009864_46460</name>
</gene>
<dbReference type="GO" id="GO:0016853">
    <property type="term" value="F:isomerase activity"/>
    <property type="evidence" value="ECO:0007669"/>
    <property type="project" value="UniProtKB-KW"/>
</dbReference>
<dbReference type="Gene3D" id="1.20.120.450">
    <property type="entry name" value="dinb family like domain"/>
    <property type="match status" value="1"/>
</dbReference>
<reference evidence="3" key="1">
    <citation type="journal article" date="2019" name="Int. J. Syst. Evol. Microbiol.">
        <title>The Global Catalogue of Microorganisms (GCM) 10K type strain sequencing project: providing services to taxonomists for standard genome sequencing and annotation.</title>
        <authorList>
            <consortium name="The Broad Institute Genomics Platform"/>
            <consortium name="The Broad Institute Genome Sequencing Center for Infectious Disease"/>
            <person name="Wu L."/>
            <person name="Ma J."/>
        </authorList>
    </citation>
    <scope>NUCLEOTIDE SEQUENCE [LARGE SCALE GENOMIC DNA]</scope>
    <source>
        <strain evidence="3">JCM 16374</strain>
    </source>
</reference>
<evidence type="ECO:0000313" key="2">
    <source>
        <dbReference type="EMBL" id="GAA2670982.1"/>
    </source>
</evidence>
<comment type="caution">
    <text evidence="2">The sequence shown here is derived from an EMBL/GenBank/DDBJ whole genome shotgun (WGS) entry which is preliminary data.</text>
</comment>
<sequence>MKEIPPTPESFRELAAAADRLLTGLADLTDADVPAPSALTGWTRGHVLSHLARQAPALERLLTWARTGVETLQYPDRATRDAEIEAGAHRPAAELVADVRETAAHFQRSVEELPEPAWQATVRPFTGELCTPQRVLVIRLRELELHHVDLDLGYRVADIPAGARNVILADVLGYYAQAADVPPFTLRDDGGAELARYGTGGPVVSGSPADALAWLSGRSTGTGLHTTTATLPVLPRWL</sequence>
<organism evidence="2 3">
    <name type="scientific">Streptomyces lunalinharesii</name>
    <dbReference type="NCBI Taxonomy" id="333384"/>
    <lineage>
        <taxon>Bacteria</taxon>
        <taxon>Bacillati</taxon>
        <taxon>Actinomycetota</taxon>
        <taxon>Actinomycetes</taxon>
        <taxon>Kitasatosporales</taxon>
        <taxon>Streptomycetaceae</taxon>
        <taxon>Streptomyces</taxon>
    </lineage>
</organism>
<dbReference type="SUPFAM" id="SSF109854">
    <property type="entry name" value="DinB/YfiT-like putative metalloenzymes"/>
    <property type="match status" value="1"/>
</dbReference>
<dbReference type="InterPro" id="IPR034660">
    <property type="entry name" value="DinB/YfiT-like"/>
</dbReference>
<dbReference type="EMBL" id="BAAARK010000015">
    <property type="protein sequence ID" value="GAA2670982.1"/>
    <property type="molecule type" value="Genomic_DNA"/>
</dbReference>
<keyword evidence="2" id="KW-0413">Isomerase</keyword>
<dbReference type="SUPFAM" id="SSF55718">
    <property type="entry name" value="SCP-like"/>
    <property type="match status" value="1"/>
</dbReference>
<keyword evidence="3" id="KW-1185">Reference proteome</keyword>
<name>A0ABP6EQN2_9ACTN</name>
<evidence type="ECO:0000259" key="1">
    <source>
        <dbReference type="Pfam" id="PF11716"/>
    </source>
</evidence>
<proteinExistence type="predicted"/>
<dbReference type="RefSeq" id="WP_344579108.1">
    <property type="nucleotide sequence ID" value="NZ_BAAARK010000015.1"/>
</dbReference>